<dbReference type="RefSeq" id="WP_377042920.1">
    <property type="nucleotide sequence ID" value="NZ_JBHLUN010000002.1"/>
</dbReference>
<feature type="transmembrane region" description="Helical" evidence="6">
    <location>
        <begin position="128"/>
        <end position="148"/>
    </location>
</feature>
<feature type="transmembrane region" description="Helical" evidence="6">
    <location>
        <begin position="332"/>
        <end position="351"/>
    </location>
</feature>
<evidence type="ECO:0000313" key="7">
    <source>
        <dbReference type="EMBL" id="MFC0407227.1"/>
    </source>
</evidence>
<feature type="transmembrane region" description="Helical" evidence="6">
    <location>
        <begin position="37"/>
        <end position="62"/>
    </location>
</feature>
<dbReference type="SUPFAM" id="SSF103473">
    <property type="entry name" value="MFS general substrate transporter"/>
    <property type="match status" value="1"/>
</dbReference>
<comment type="subcellular location">
    <subcellularLocation>
        <location evidence="1">Membrane</location>
        <topology evidence="1">Multi-pass membrane protein</topology>
    </subcellularLocation>
</comment>
<evidence type="ECO:0000313" key="8">
    <source>
        <dbReference type="Proteomes" id="UP001589865"/>
    </source>
</evidence>
<evidence type="ECO:0000256" key="4">
    <source>
        <dbReference type="ARBA" id="ARBA00023136"/>
    </source>
</evidence>
<sequence>MSGTALPAAAPQPVTEAVSPPPAPPVPAPMPLWRMGLYVLASLITGLTQGLVNNLVAGNLLAVQATFGATTNESVWLTAAYSSTSITASLLLYKFRTQFGLRLFAELGLCLFVGVAAAHFLAHDLRSAVIVRAAAGFVAAPLGTLAFLYMLEIMPPQHKLTIGVTFGLCGSQLATPLARLVSPYLLDTGLWQNLNLLELGLALLSLSCAFLLPLTPMPRAKIFDRVDAISLPLLVVGMGLLSVVLSLGRYYWWFEAPWLGFCLAGGIACLALLVAVEANRANPLLHLRWLSSETMIVFGGAMLLSRFVLAEQTTGMIGFFQTLGLLNDHMTGMLWVVFAATAASFPVLAVVNRPQNTPAIHAVALLMIAIGAWMDGDATSLTRPHDVYVSQALVAFGGALFLPSALTWCFTHTIRSGMQYLTSFFAVFLASQNLGGLLGSSMLGTLLTVREKFHSSQIVEHLTLADPLVAQRVAQYGATYGRVLGDGALRSAEGAALLAQVATREAYVLAYNDLFRVVSGVSGGCLLLLFIHLLVRKLRDIAVQRRAQPV</sequence>
<feature type="transmembrane region" description="Helical" evidence="6">
    <location>
        <begin position="420"/>
        <end position="443"/>
    </location>
</feature>
<reference evidence="7 8" key="1">
    <citation type="submission" date="2024-09" db="EMBL/GenBank/DDBJ databases">
        <authorList>
            <person name="Sun Q."/>
            <person name="Mori K."/>
        </authorList>
    </citation>
    <scope>NUCLEOTIDE SEQUENCE [LARGE SCALE GENOMIC DNA]</scope>
    <source>
        <strain evidence="7 8">TBRC 5777</strain>
    </source>
</reference>
<dbReference type="PANTHER" id="PTHR23501">
    <property type="entry name" value="MAJOR FACILITATOR SUPERFAMILY"/>
    <property type="match status" value="1"/>
</dbReference>
<keyword evidence="8" id="KW-1185">Reference proteome</keyword>
<feature type="transmembrane region" description="Helical" evidence="6">
    <location>
        <begin position="100"/>
        <end position="122"/>
    </location>
</feature>
<feature type="transmembrane region" description="Helical" evidence="6">
    <location>
        <begin position="258"/>
        <end position="276"/>
    </location>
</feature>
<feature type="transmembrane region" description="Helical" evidence="6">
    <location>
        <begin position="74"/>
        <end position="93"/>
    </location>
</feature>
<dbReference type="Gene3D" id="1.20.1250.20">
    <property type="entry name" value="MFS general substrate transporter like domains"/>
    <property type="match status" value="1"/>
</dbReference>
<feature type="transmembrane region" description="Helical" evidence="6">
    <location>
        <begin position="358"/>
        <end position="376"/>
    </location>
</feature>
<protein>
    <submittedName>
        <fullName evidence="7">MFS transporter</fullName>
    </submittedName>
</protein>
<dbReference type="PANTHER" id="PTHR23501:SF51">
    <property type="entry name" value="MULTIDRUG RESISTANCE PROTEIN B"/>
    <property type="match status" value="1"/>
</dbReference>
<keyword evidence="2 6" id="KW-0812">Transmembrane</keyword>
<keyword evidence="4 6" id="KW-0472">Membrane</keyword>
<name>A0ABV6JND7_9PROT</name>
<accession>A0ABV6JND7</accession>
<dbReference type="Proteomes" id="UP001589865">
    <property type="component" value="Unassembled WGS sequence"/>
</dbReference>
<evidence type="ECO:0000256" key="2">
    <source>
        <dbReference type="ARBA" id="ARBA00022692"/>
    </source>
</evidence>
<organism evidence="7 8">
    <name type="scientific">Roseomonas elaeocarpi</name>
    <dbReference type="NCBI Taxonomy" id="907779"/>
    <lineage>
        <taxon>Bacteria</taxon>
        <taxon>Pseudomonadati</taxon>
        <taxon>Pseudomonadota</taxon>
        <taxon>Alphaproteobacteria</taxon>
        <taxon>Acetobacterales</taxon>
        <taxon>Roseomonadaceae</taxon>
        <taxon>Roseomonas</taxon>
    </lineage>
</organism>
<keyword evidence="3 6" id="KW-1133">Transmembrane helix</keyword>
<evidence type="ECO:0000256" key="3">
    <source>
        <dbReference type="ARBA" id="ARBA00022989"/>
    </source>
</evidence>
<evidence type="ECO:0000256" key="5">
    <source>
        <dbReference type="SAM" id="MobiDB-lite"/>
    </source>
</evidence>
<proteinExistence type="predicted"/>
<feature type="region of interest" description="Disordered" evidence="5">
    <location>
        <begin position="1"/>
        <end position="22"/>
    </location>
</feature>
<feature type="transmembrane region" description="Helical" evidence="6">
    <location>
        <begin position="388"/>
        <end position="408"/>
    </location>
</feature>
<gene>
    <name evidence="7" type="ORF">ACFFGY_03140</name>
</gene>
<dbReference type="EMBL" id="JBHLUN010000002">
    <property type="protein sequence ID" value="MFC0407227.1"/>
    <property type="molecule type" value="Genomic_DNA"/>
</dbReference>
<feature type="transmembrane region" description="Helical" evidence="6">
    <location>
        <begin position="229"/>
        <end position="252"/>
    </location>
</feature>
<evidence type="ECO:0000256" key="1">
    <source>
        <dbReference type="ARBA" id="ARBA00004141"/>
    </source>
</evidence>
<feature type="transmembrane region" description="Helical" evidence="6">
    <location>
        <begin position="199"/>
        <end position="217"/>
    </location>
</feature>
<comment type="caution">
    <text evidence="7">The sequence shown here is derived from an EMBL/GenBank/DDBJ whole genome shotgun (WGS) entry which is preliminary data.</text>
</comment>
<feature type="transmembrane region" description="Helical" evidence="6">
    <location>
        <begin position="296"/>
        <end position="320"/>
    </location>
</feature>
<evidence type="ECO:0000256" key="6">
    <source>
        <dbReference type="SAM" id="Phobius"/>
    </source>
</evidence>
<dbReference type="InterPro" id="IPR036259">
    <property type="entry name" value="MFS_trans_sf"/>
</dbReference>
<feature type="transmembrane region" description="Helical" evidence="6">
    <location>
        <begin position="514"/>
        <end position="535"/>
    </location>
</feature>